<evidence type="ECO:0000313" key="2">
    <source>
        <dbReference type="EMBL" id="SFF46729.1"/>
    </source>
</evidence>
<dbReference type="AlphaFoldDB" id="A0A1I2IX11"/>
<keyword evidence="3" id="KW-1185">Reference proteome</keyword>
<keyword evidence="1" id="KW-1133">Transmembrane helix</keyword>
<keyword evidence="1" id="KW-0812">Transmembrane</keyword>
<feature type="transmembrane region" description="Helical" evidence="1">
    <location>
        <begin position="6"/>
        <end position="27"/>
    </location>
</feature>
<dbReference type="Proteomes" id="UP000198596">
    <property type="component" value="Unassembled WGS sequence"/>
</dbReference>
<gene>
    <name evidence="2" type="ORF">SAMN04488131_1283</name>
</gene>
<dbReference type="EMBL" id="FONQ01000028">
    <property type="protein sequence ID" value="SFF46729.1"/>
    <property type="molecule type" value="Genomic_DNA"/>
</dbReference>
<sequence>MIDSMLMIIIFIIKTLNITISILNFEFKSYYDIKKMNREV</sequence>
<evidence type="ECO:0000256" key="1">
    <source>
        <dbReference type="SAM" id="Phobius"/>
    </source>
</evidence>
<evidence type="ECO:0000313" key="3">
    <source>
        <dbReference type="Proteomes" id="UP000198596"/>
    </source>
</evidence>
<organism evidence="2 3">
    <name type="scientific">Flavobacterium xueshanense</name>
    <dbReference type="NCBI Taxonomy" id="935223"/>
    <lineage>
        <taxon>Bacteria</taxon>
        <taxon>Pseudomonadati</taxon>
        <taxon>Bacteroidota</taxon>
        <taxon>Flavobacteriia</taxon>
        <taxon>Flavobacteriales</taxon>
        <taxon>Flavobacteriaceae</taxon>
        <taxon>Flavobacterium</taxon>
    </lineage>
</organism>
<reference evidence="3" key="1">
    <citation type="submission" date="2016-10" db="EMBL/GenBank/DDBJ databases">
        <authorList>
            <person name="Varghese N."/>
            <person name="Submissions S."/>
        </authorList>
    </citation>
    <scope>NUCLEOTIDE SEQUENCE [LARGE SCALE GENOMIC DNA]</scope>
    <source>
        <strain evidence="3">CGMCC 1.9227</strain>
    </source>
</reference>
<keyword evidence="1" id="KW-0472">Membrane</keyword>
<protein>
    <submittedName>
        <fullName evidence="2">Uncharacterized protein</fullName>
    </submittedName>
</protein>
<name>A0A1I2IX11_9FLAO</name>
<accession>A0A1I2IX11</accession>
<proteinExistence type="predicted"/>